<feature type="region of interest" description="Disordered" evidence="1">
    <location>
        <begin position="177"/>
        <end position="204"/>
    </location>
</feature>
<comment type="caution">
    <text evidence="2">The sequence shown here is derived from an EMBL/GenBank/DDBJ whole genome shotgun (WGS) entry which is preliminary data.</text>
</comment>
<name>A0A558G2T9_HALVO</name>
<sequence length="277" mass="29826">MPQRCVSPAVGVDGCRAGWVCAVAGDGLSVRVVADFDAVWDLARERDARRVLVDIPIGLPESDRRACDRAARERLGSRAATVFFAPVRSVLDADSHEAASAANRERTEAGLSIQAWHLVPKIREADAVLREAPRARSRVFESHPELAFAAFAGDPLPEPKSTPEGRARRLDVLGTAFGGCDGRNGDGDGDSDDGSEADATDDREFDAERAYRETLDRTLRRDVARDDVLDALVLAAAARRPLATLPSDPPTDAVGLEMAIRVPTDGPPPRTEFDNHA</sequence>
<dbReference type="InterPro" id="IPR007362">
    <property type="entry name" value="DUF429"/>
</dbReference>
<evidence type="ECO:0000313" key="3">
    <source>
        <dbReference type="Proteomes" id="UP000320212"/>
    </source>
</evidence>
<dbReference type="Pfam" id="PF04250">
    <property type="entry name" value="DUF429"/>
    <property type="match status" value="1"/>
</dbReference>
<dbReference type="AlphaFoldDB" id="A0A558G2T9"/>
<reference evidence="2 3" key="1">
    <citation type="submission" date="2019-07" db="EMBL/GenBank/DDBJ databases">
        <title>Draft genome sequence of Haloferax volcanii SS0101, isolated from salt farm in Samut Sakhon, Thailand.</title>
        <authorList>
            <person name="Wanthongcharoen S."/>
            <person name="Yamprayoonswat W."/>
            <person name="Ruangsuj P."/>
            <person name="Thongpramul N."/>
            <person name="Jumpathong W."/>
            <person name="Sittihan S."/>
            <person name="Kanjanavas P."/>
            <person name="Yasawong M."/>
        </authorList>
    </citation>
    <scope>NUCLEOTIDE SEQUENCE [LARGE SCALE GENOMIC DNA]</scope>
    <source>
        <strain evidence="2 3">SS0101</strain>
    </source>
</reference>
<accession>A0A558G2T9</accession>
<organism evidence="2 3">
    <name type="scientific">Haloferax volcanii</name>
    <name type="common">Halobacterium volcanii</name>
    <dbReference type="NCBI Taxonomy" id="2246"/>
    <lineage>
        <taxon>Archaea</taxon>
        <taxon>Methanobacteriati</taxon>
        <taxon>Methanobacteriota</taxon>
        <taxon>Stenosarchaea group</taxon>
        <taxon>Halobacteria</taxon>
        <taxon>Halobacteriales</taxon>
        <taxon>Haloferacaceae</taxon>
        <taxon>Haloferax</taxon>
    </lineage>
</organism>
<dbReference type="RefSeq" id="WP_115802554.1">
    <property type="nucleotide sequence ID" value="NZ_JBJGAC010000001.1"/>
</dbReference>
<dbReference type="EMBL" id="VMTR01000196">
    <property type="protein sequence ID" value="TVT92090.1"/>
    <property type="molecule type" value="Genomic_DNA"/>
</dbReference>
<evidence type="ECO:0000313" key="2">
    <source>
        <dbReference type="EMBL" id="TVT92090.1"/>
    </source>
</evidence>
<evidence type="ECO:0000256" key="1">
    <source>
        <dbReference type="SAM" id="MobiDB-lite"/>
    </source>
</evidence>
<protein>
    <submittedName>
        <fullName evidence="2">DUF429 domain-containing protein</fullName>
    </submittedName>
</protein>
<gene>
    <name evidence="2" type="ORF">FQA18_17170</name>
</gene>
<dbReference type="Proteomes" id="UP000320212">
    <property type="component" value="Unassembled WGS sequence"/>
</dbReference>
<feature type="compositionally biased region" description="Acidic residues" evidence="1">
    <location>
        <begin position="187"/>
        <end position="199"/>
    </location>
</feature>
<proteinExistence type="predicted"/>